<evidence type="ECO:0000256" key="1">
    <source>
        <dbReference type="ARBA" id="ARBA00006484"/>
    </source>
</evidence>
<dbReference type="CDD" id="cd05233">
    <property type="entry name" value="SDR_c"/>
    <property type="match status" value="1"/>
</dbReference>
<dbReference type="PANTHER" id="PTHR42760:SF133">
    <property type="entry name" value="3-OXOACYL-[ACYL-CARRIER-PROTEIN] REDUCTASE"/>
    <property type="match status" value="1"/>
</dbReference>
<dbReference type="Proteomes" id="UP000549113">
    <property type="component" value="Unassembled WGS sequence"/>
</dbReference>
<dbReference type="PRINTS" id="PR00080">
    <property type="entry name" value="SDRFAMILY"/>
</dbReference>
<evidence type="ECO:0000256" key="2">
    <source>
        <dbReference type="ARBA" id="ARBA00023002"/>
    </source>
</evidence>
<sequence length="257" mass="26930">MTGGSRNLGRAICRRFASDGATVIVNGVHPGEAQSVAEELRAGRADAVGIDADVSDPADVDAMFARIRVDYGRLDVLVNNAALTLVGRVPLTELTVEDWDRVFAVNARGMFLCTRGALPLLTARGAAIVNISSIGASKAHREAAAYDASKGAIEAFTRAAAIELAPQSIRVNAVAPGAVSNAEYEQIPNSRKRIEAEPIPLGRIGRGDEIADAVAYLASDAASYVTGHVLTIDGGLTAQSRQRSAEIDIHARTGRTS</sequence>
<dbReference type="FunFam" id="3.40.50.720:FF:000084">
    <property type="entry name" value="Short-chain dehydrogenase reductase"/>
    <property type="match status" value="1"/>
</dbReference>
<evidence type="ECO:0000313" key="3">
    <source>
        <dbReference type="EMBL" id="MBB4140808.1"/>
    </source>
</evidence>
<dbReference type="Pfam" id="PF13561">
    <property type="entry name" value="adh_short_C2"/>
    <property type="match status" value="1"/>
</dbReference>
<accession>A0AA40VNV0</accession>
<dbReference type="GO" id="GO:0016616">
    <property type="term" value="F:oxidoreductase activity, acting on the CH-OH group of donors, NAD or NADP as acceptor"/>
    <property type="evidence" value="ECO:0007669"/>
    <property type="project" value="TreeGrafter"/>
</dbReference>
<dbReference type="InterPro" id="IPR002347">
    <property type="entry name" value="SDR_fam"/>
</dbReference>
<gene>
    <name evidence="3" type="ORF">BKA10_002602</name>
</gene>
<dbReference type="EMBL" id="JACIFH010000001">
    <property type="protein sequence ID" value="MBB4140808.1"/>
    <property type="molecule type" value="Genomic_DNA"/>
</dbReference>
<name>A0AA40VNV0_9MICO</name>
<dbReference type="PRINTS" id="PR00081">
    <property type="entry name" value="GDHRDH"/>
</dbReference>
<evidence type="ECO:0000313" key="4">
    <source>
        <dbReference type="Proteomes" id="UP000549113"/>
    </source>
</evidence>
<dbReference type="AlphaFoldDB" id="A0AA40VNV0"/>
<reference evidence="3 4" key="1">
    <citation type="submission" date="2020-08" db="EMBL/GenBank/DDBJ databases">
        <title>Sequencing the genomes of 1000 actinobacteria strains.</title>
        <authorList>
            <person name="Klenk H.-P."/>
        </authorList>
    </citation>
    <scope>NUCLEOTIDE SEQUENCE [LARGE SCALE GENOMIC DNA]</scope>
    <source>
        <strain evidence="3 4">DSM 19600</strain>
    </source>
</reference>
<dbReference type="Gene3D" id="3.40.50.720">
    <property type="entry name" value="NAD(P)-binding Rossmann-like Domain"/>
    <property type="match status" value="1"/>
</dbReference>
<organism evidence="3 4">
    <name type="scientific">Microbacterium invictum</name>
    <dbReference type="NCBI Taxonomy" id="515415"/>
    <lineage>
        <taxon>Bacteria</taxon>
        <taxon>Bacillati</taxon>
        <taxon>Actinomycetota</taxon>
        <taxon>Actinomycetes</taxon>
        <taxon>Micrococcales</taxon>
        <taxon>Microbacteriaceae</taxon>
        <taxon>Microbacterium</taxon>
    </lineage>
</organism>
<comment type="caution">
    <text evidence="3">The sequence shown here is derived from an EMBL/GenBank/DDBJ whole genome shotgun (WGS) entry which is preliminary data.</text>
</comment>
<dbReference type="NCBIfam" id="NF005559">
    <property type="entry name" value="PRK07231.1"/>
    <property type="match status" value="1"/>
</dbReference>
<dbReference type="SUPFAM" id="SSF51735">
    <property type="entry name" value="NAD(P)-binding Rossmann-fold domains"/>
    <property type="match status" value="1"/>
</dbReference>
<keyword evidence="2" id="KW-0560">Oxidoreductase</keyword>
<keyword evidence="4" id="KW-1185">Reference proteome</keyword>
<dbReference type="InterPro" id="IPR036291">
    <property type="entry name" value="NAD(P)-bd_dom_sf"/>
</dbReference>
<dbReference type="PANTHER" id="PTHR42760">
    <property type="entry name" value="SHORT-CHAIN DEHYDROGENASES/REDUCTASES FAMILY MEMBER"/>
    <property type="match status" value="1"/>
</dbReference>
<protein>
    <submittedName>
        <fullName evidence="3">NAD(P)-dependent dehydrogenase (Short-subunit alcohol dehydrogenase family)</fullName>
    </submittedName>
</protein>
<comment type="similarity">
    <text evidence="1">Belongs to the short-chain dehydrogenases/reductases (SDR) family.</text>
</comment>
<proteinExistence type="inferred from homology"/>